<comment type="caution">
    <text evidence="2">The sequence shown here is derived from an EMBL/GenBank/DDBJ whole genome shotgun (WGS) entry which is preliminary data.</text>
</comment>
<evidence type="ECO:0000313" key="2">
    <source>
        <dbReference type="EMBL" id="KAF3595582.1"/>
    </source>
</evidence>
<gene>
    <name evidence="2" type="ORF">DY000_02025129</name>
</gene>
<evidence type="ECO:0000256" key="1">
    <source>
        <dbReference type="SAM" id="MobiDB-lite"/>
    </source>
</evidence>
<feature type="region of interest" description="Disordered" evidence="1">
    <location>
        <begin position="31"/>
        <end position="68"/>
    </location>
</feature>
<feature type="compositionally biased region" description="Basic and acidic residues" evidence="1">
    <location>
        <begin position="48"/>
        <end position="68"/>
    </location>
</feature>
<sequence>MQQHNSPTHQQRFTKEIYDTAGGIDDRFKPKYRHHIRPSIDINPPSSIDRRPEFGKRAFDRDGTRRFH</sequence>
<organism evidence="2 3">
    <name type="scientific">Brassica cretica</name>
    <name type="common">Mustard</name>
    <dbReference type="NCBI Taxonomy" id="69181"/>
    <lineage>
        <taxon>Eukaryota</taxon>
        <taxon>Viridiplantae</taxon>
        <taxon>Streptophyta</taxon>
        <taxon>Embryophyta</taxon>
        <taxon>Tracheophyta</taxon>
        <taxon>Spermatophyta</taxon>
        <taxon>Magnoliopsida</taxon>
        <taxon>eudicotyledons</taxon>
        <taxon>Gunneridae</taxon>
        <taxon>Pentapetalae</taxon>
        <taxon>rosids</taxon>
        <taxon>malvids</taxon>
        <taxon>Brassicales</taxon>
        <taxon>Brassicaceae</taxon>
        <taxon>Brassiceae</taxon>
        <taxon>Brassica</taxon>
    </lineage>
</organism>
<accession>A0ABQ7EFK8</accession>
<reference evidence="2 3" key="1">
    <citation type="journal article" date="2020" name="BMC Genomics">
        <title>Intraspecific diversification of the crop wild relative Brassica cretica Lam. using demographic model selection.</title>
        <authorList>
            <person name="Kioukis A."/>
            <person name="Michalopoulou V.A."/>
            <person name="Briers L."/>
            <person name="Pirintsos S."/>
            <person name="Studholme D.J."/>
            <person name="Pavlidis P."/>
            <person name="Sarris P.F."/>
        </authorList>
    </citation>
    <scope>NUCLEOTIDE SEQUENCE [LARGE SCALE GENOMIC DNA]</scope>
    <source>
        <strain evidence="3">cv. PFS-1207/04</strain>
    </source>
</reference>
<name>A0ABQ7EFK8_BRACR</name>
<dbReference type="EMBL" id="QGKV02000299">
    <property type="protein sequence ID" value="KAF3595582.1"/>
    <property type="molecule type" value="Genomic_DNA"/>
</dbReference>
<proteinExistence type="predicted"/>
<evidence type="ECO:0000313" key="3">
    <source>
        <dbReference type="Proteomes" id="UP000266723"/>
    </source>
</evidence>
<protein>
    <submittedName>
        <fullName evidence="2">Uncharacterized protein</fullName>
    </submittedName>
</protein>
<keyword evidence="3" id="KW-1185">Reference proteome</keyword>
<dbReference type="Proteomes" id="UP000266723">
    <property type="component" value="Unassembled WGS sequence"/>
</dbReference>